<evidence type="ECO:0000313" key="1">
    <source>
        <dbReference type="EMBL" id="BAF86845.1"/>
    </source>
</evidence>
<name>A8HTK8_AZOC5</name>
<dbReference type="STRING" id="438753.AZC_0847"/>
<dbReference type="eggNOG" id="ENOG502ZI81">
    <property type="taxonomic scope" value="Bacteria"/>
</dbReference>
<reference evidence="1 2" key="4">
    <citation type="journal article" date="2009" name="Appl. Environ. Microbiol.">
        <title>Comparative genome-wide transcriptional profiling of Azorhizobium caulinodans ORS571 grown under free-living and symbiotic conditions.</title>
        <authorList>
            <person name="Tsukada S."/>
            <person name="Aono T."/>
            <person name="Akiba N."/>
            <person name="Lee KB."/>
            <person name="Liu CT."/>
            <person name="Toyazaki H."/>
            <person name="Oyaizu H."/>
        </authorList>
    </citation>
    <scope>NUCLEOTIDE SEQUENCE [LARGE SCALE GENOMIC DNA]</scope>
    <source>
        <strain evidence="2">ATCC 43989 / DSM 5975 / JCM 20966 / LMG 6465 / NBRC 14845 / NCIMB 13405 / ORS 571</strain>
    </source>
</reference>
<dbReference type="RefSeq" id="WP_012169378.1">
    <property type="nucleotide sequence ID" value="NC_009937.1"/>
</dbReference>
<dbReference type="HOGENOM" id="CLU_179973_0_0_5"/>
<proteinExistence type="predicted"/>
<keyword evidence="2" id="KW-1185">Reference proteome</keyword>
<reference evidence="1 2" key="1">
    <citation type="journal article" date="2007" name="Appl. Environ. Microbiol.">
        <title>Rhizobial factors required for stem nodule maturation and maintenance in Sesbania rostrata-Azorhizobium caulinodans ORS571 symbiosis.</title>
        <authorList>
            <person name="Suzuki S."/>
            <person name="Aono T."/>
            <person name="Lee KB."/>
            <person name="Suzuki T."/>
            <person name="Liu CT."/>
            <person name="Miwa H."/>
            <person name="Wakao S."/>
            <person name="Iki T."/>
            <person name="Oyaizu H."/>
        </authorList>
    </citation>
    <scope>NUCLEOTIDE SEQUENCE [LARGE SCALE GENOMIC DNA]</scope>
    <source>
        <strain evidence="2">ATCC 43989 / DSM 5975 / JCM 20966 / LMG 6465 / NBRC 14845 / NCIMB 13405 / ORS 571</strain>
    </source>
</reference>
<accession>A8HTK8</accession>
<reference evidence="1 2" key="5">
    <citation type="journal article" date="2010" name="Appl. Environ. Microbiol.">
        <title>phrR-like gene praR of Azorhizobium caulinodans ORS571 is essential for symbiosis with Sesbania rostrata and is involved in expression of reb genes.</title>
        <authorList>
            <person name="Akiba N."/>
            <person name="Aono T."/>
            <person name="Toyazaki H."/>
            <person name="Sato S."/>
            <person name="Oyaizu H."/>
        </authorList>
    </citation>
    <scope>NUCLEOTIDE SEQUENCE [LARGE SCALE GENOMIC DNA]</scope>
    <source>
        <strain evidence="2">ATCC 43989 / DSM 5975 / JCM 20966 / LMG 6465 / NBRC 14845 / NCIMB 13405 / ORS 571</strain>
    </source>
</reference>
<dbReference type="AlphaFoldDB" id="A8HTK8"/>
<dbReference type="Proteomes" id="UP000000270">
    <property type="component" value="Chromosome"/>
</dbReference>
<evidence type="ECO:0000313" key="2">
    <source>
        <dbReference type="Proteomes" id="UP000000270"/>
    </source>
</evidence>
<reference evidence="2" key="2">
    <citation type="submission" date="2007-04" db="EMBL/GenBank/DDBJ databases">
        <title>Complete genome sequence of the nitrogen-fixing bacterium Azorhizobium caulinodans ORS571.</title>
        <authorList>
            <person name="Lee K.B."/>
            <person name="Backer P.D."/>
            <person name="Aono T."/>
            <person name="Liu C.T."/>
            <person name="Suzuki S."/>
            <person name="Suzuki T."/>
            <person name="Kaneko T."/>
            <person name="Yamada M."/>
            <person name="Tabata S."/>
            <person name="Kupfer D.M."/>
            <person name="Najar F.Z."/>
            <person name="Wiley G.B."/>
            <person name="Roe B."/>
            <person name="Binnewies T."/>
            <person name="Ussery D."/>
            <person name="Vereecke D."/>
            <person name="Gevers D."/>
            <person name="Holsters M."/>
            <person name="Oyaizu H."/>
        </authorList>
    </citation>
    <scope>NUCLEOTIDE SEQUENCE [LARGE SCALE GENOMIC DNA]</scope>
    <source>
        <strain evidence="2">ATCC 43989 / DSM 5975 / JCM 20966 / LMG 6465 / NBRC 14845 / NCIMB 13405 / ORS 571</strain>
    </source>
</reference>
<sequence length="100" mass="10026">MSLQIPALTEKDPFKLAQAIRELAVGRSNAVGTCTLTPGAALTTVAAVNCAPGSVVFLMPTTATAATATGLYAVAAAGSFTVHHDVSSATDRTFGYVALG</sequence>
<dbReference type="KEGG" id="azc:AZC_0847"/>
<protein>
    <submittedName>
        <fullName evidence="1">Uncharacterized protein</fullName>
    </submittedName>
</protein>
<organism evidence="1 2">
    <name type="scientific">Azorhizobium caulinodans (strain ATCC 43989 / DSM 5975 / JCM 20966 / LMG 6465 / NBRC 14845 / NCIMB 13405 / ORS 571)</name>
    <dbReference type="NCBI Taxonomy" id="438753"/>
    <lineage>
        <taxon>Bacteria</taxon>
        <taxon>Pseudomonadati</taxon>
        <taxon>Pseudomonadota</taxon>
        <taxon>Alphaproteobacteria</taxon>
        <taxon>Hyphomicrobiales</taxon>
        <taxon>Xanthobacteraceae</taxon>
        <taxon>Azorhizobium</taxon>
    </lineage>
</organism>
<dbReference type="EMBL" id="AP009384">
    <property type="protein sequence ID" value="BAF86845.1"/>
    <property type="molecule type" value="Genomic_DNA"/>
</dbReference>
<gene>
    <name evidence="1" type="ordered locus">AZC_0847</name>
</gene>
<reference evidence="1 2" key="6">
    <citation type="journal article" date="2011" name="Appl. Environ. Microbiol.">
        <title>Involvement of the azorhizobial chromosome partition gene (parA) in the onset of bacteroid differentiation during Sesbania rostrata stem nodule development.</title>
        <authorList>
            <person name="Liu CT."/>
            <person name="Lee KB."/>
            <person name="Wang YS."/>
            <person name="Peng MH."/>
            <person name="Lee KT."/>
            <person name="Suzuki S."/>
            <person name="Suzuki T."/>
            <person name="Oyaizu H."/>
        </authorList>
    </citation>
    <scope>NUCLEOTIDE SEQUENCE [LARGE SCALE GENOMIC DNA]</scope>
    <source>
        <strain evidence="2">ATCC 43989 / DSM 5975 / JCM 20966 / LMG 6465 / NBRC 14845 / NCIMB 13405 / ORS 571</strain>
    </source>
</reference>
<reference evidence="1 2" key="3">
    <citation type="journal article" date="2008" name="BMC Genomics">
        <title>The genome of the versatile nitrogen fixer Azorhizobium caulinodans ORS571.</title>
        <authorList>
            <person name="Lee KB."/>
            <person name="Backer P.D."/>
            <person name="Aono T."/>
            <person name="Liu CT."/>
            <person name="Suzuki S."/>
            <person name="Suzuki T."/>
            <person name="Kaneko T."/>
            <person name="Yamada M."/>
            <person name="Tabata S."/>
            <person name="Kupfer D.M."/>
            <person name="Najar F.Z."/>
            <person name="Wiley G.B."/>
            <person name="Roe B."/>
            <person name="Binnewies T.T."/>
            <person name="Ussery D.W."/>
            <person name="D'Haeze W."/>
            <person name="Herder J.D."/>
            <person name="Gevers D."/>
            <person name="Vereecke D."/>
            <person name="Holsters M."/>
            <person name="Oyaizu H."/>
        </authorList>
    </citation>
    <scope>NUCLEOTIDE SEQUENCE [LARGE SCALE GENOMIC DNA]</scope>
    <source>
        <strain evidence="2">ATCC 43989 / DSM 5975 / JCM 20966 / LMG 6465 / NBRC 14845 / NCIMB 13405 / ORS 571</strain>
    </source>
</reference>